<dbReference type="PROSITE" id="PS51819">
    <property type="entry name" value="VOC"/>
    <property type="match status" value="1"/>
</dbReference>
<evidence type="ECO:0000313" key="3">
    <source>
        <dbReference type="Proteomes" id="UP000294257"/>
    </source>
</evidence>
<comment type="caution">
    <text evidence="2">The sequence shown here is derived from an EMBL/GenBank/DDBJ whole genome shotgun (WGS) entry which is preliminary data.</text>
</comment>
<evidence type="ECO:0000313" key="2">
    <source>
        <dbReference type="EMBL" id="RZS34688.1"/>
    </source>
</evidence>
<dbReference type="AlphaFoldDB" id="A0A4Q7KIE5"/>
<dbReference type="SUPFAM" id="SSF54593">
    <property type="entry name" value="Glyoxalase/Bleomycin resistance protein/Dihydroxybiphenyl dioxygenase"/>
    <property type="match status" value="2"/>
</dbReference>
<evidence type="ECO:0000259" key="1">
    <source>
        <dbReference type="PROSITE" id="PS51819"/>
    </source>
</evidence>
<dbReference type="InterPro" id="IPR037523">
    <property type="entry name" value="VOC_core"/>
</dbReference>
<keyword evidence="3" id="KW-1185">Reference proteome</keyword>
<accession>A0A4Q7KIE5</accession>
<dbReference type="EMBL" id="SGWQ01000008">
    <property type="protein sequence ID" value="RZS34688.1"/>
    <property type="molecule type" value="Genomic_DNA"/>
</dbReference>
<dbReference type="CDD" id="cd07247">
    <property type="entry name" value="SgaA_N_like"/>
    <property type="match status" value="1"/>
</dbReference>
<dbReference type="InterPro" id="IPR029068">
    <property type="entry name" value="Glyas_Bleomycin-R_OHBP_Dase"/>
</dbReference>
<dbReference type="OrthoDB" id="9793039at2"/>
<sequence>MSVTPATEPAPQGTPCWLELGTTNLPACTDFYAGLLGWEYQPDDSGYLTAHTDGVPAAGLYAFPDGPPLPTTWTLYLSVNNVANTAQRVTMLDGQVAVEPREIPGQGRLMIAADPTGALIGFWEPATMWPFAQGGAGAFAWADLHTTDGKLADEFFVSLFSFDTEQVGDGIDYDYTIWTLDGPSLLGRLRMGAEFEPGTPPHWMNYVGVSAALGVDLAATRAIQLGGRLHAEPFDSPYGRIAVIEDVAGGVLSLVDTSRRTPIAEEDIGTAAVDDPYDD</sequence>
<dbReference type="InterPro" id="IPR004360">
    <property type="entry name" value="Glyas_Fos-R_dOase_dom"/>
</dbReference>
<proteinExistence type="predicted"/>
<dbReference type="InterPro" id="IPR052164">
    <property type="entry name" value="Anthracycline_SecMetBiosynth"/>
</dbReference>
<dbReference type="PANTHER" id="PTHR33993:SF14">
    <property type="entry name" value="GB|AAF24581.1"/>
    <property type="match status" value="1"/>
</dbReference>
<feature type="domain" description="VOC" evidence="1">
    <location>
        <begin position="14"/>
        <end position="125"/>
    </location>
</feature>
<organism evidence="2 3">
    <name type="scientific">Herbihabitans rhizosphaerae</name>
    <dbReference type="NCBI Taxonomy" id="1872711"/>
    <lineage>
        <taxon>Bacteria</taxon>
        <taxon>Bacillati</taxon>
        <taxon>Actinomycetota</taxon>
        <taxon>Actinomycetes</taxon>
        <taxon>Pseudonocardiales</taxon>
        <taxon>Pseudonocardiaceae</taxon>
        <taxon>Herbihabitans</taxon>
    </lineage>
</organism>
<reference evidence="2 3" key="1">
    <citation type="submission" date="2019-02" db="EMBL/GenBank/DDBJ databases">
        <title>Genomic Encyclopedia of Type Strains, Phase IV (KMG-IV): sequencing the most valuable type-strain genomes for metagenomic binning, comparative biology and taxonomic classification.</title>
        <authorList>
            <person name="Goeker M."/>
        </authorList>
    </citation>
    <scope>NUCLEOTIDE SEQUENCE [LARGE SCALE GENOMIC DNA]</scope>
    <source>
        <strain evidence="2 3">DSM 101727</strain>
    </source>
</reference>
<dbReference type="Pfam" id="PF00903">
    <property type="entry name" value="Glyoxalase"/>
    <property type="match status" value="1"/>
</dbReference>
<dbReference type="Proteomes" id="UP000294257">
    <property type="component" value="Unassembled WGS sequence"/>
</dbReference>
<gene>
    <name evidence="2" type="ORF">EV193_10836</name>
</gene>
<dbReference type="RefSeq" id="WP_130346152.1">
    <property type="nucleotide sequence ID" value="NZ_SGWQ01000008.1"/>
</dbReference>
<dbReference type="Gene3D" id="3.10.180.10">
    <property type="entry name" value="2,3-Dihydroxybiphenyl 1,2-Dioxygenase, domain 1"/>
    <property type="match status" value="2"/>
</dbReference>
<protein>
    <recommendedName>
        <fullName evidence="1">VOC domain-containing protein</fullName>
    </recommendedName>
</protein>
<dbReference type="PANTHER" id="PTHR33993">
    <property type="entry name" value="GLYOXALASE-RELATED"/>
    <property type="match status" value="1"/>
</dbReference>
<name>A0A4Q7KIE5_9PSEU</name>